<evidence type="ECO:0000313" key="3">
    <source>
        <dbReference type="Proteomes" id="UP001500897"/>
    </source>
</evidence>
<dbReference type="Proteomes" id="UP001500897">
    <property type="component" value="Unassembled WGS sequence"/>
</dbReference>
<evidence type="ECO:0000313" key="2">
    <source>
        <dbReference type="EMBL" id="GAA2083705.1"/>
    </source>
</evidence>
<keyword evidence="3" id="KW-1185">Reference proteome</keyword>
<dbReference type="SUPFAM" id="SSF46894">
    <property type="entry name" value="C-terminal effector domain of the bipartite response regulators"/>
    <property type="match status" value="1"/>
</dbReference>
<dbReference type="EMBL" id="BAAANS010000001">
    <property type="protein sequence ID" value="GAA2083705.1"/>
    <property type="molecule type" value="Genomic_DNA"/>
</dbReference>
<gene>
    <name evidence="2" type="ORF">GCM10009759_02070</name>
</gene>
<sequence length="335" mass="36690">MPVRLPNEAERALYREVVAQGGMVLFREVMEQDPDAALGLIGLGLLLHHDYGEMLTAAHPGAFGERVSSELRSSAAGKLLAAERAAAQLEDLVQAYDAAVRRGRSARPLQLVTGQQITHHIARIESEMREETLAAQPGGARPIHDMQQTRVRSLGFLANGIELRSIYQPGAVADPATVAYAAELTDAGERFRVLDEPFRRMVIFDRRAAVVSASPDDRQAVLVEDPAVLTTLVALFERDWARAERVDWLALDGRSRESGVPPELTGLLAAGLTQRAIASRLGLSERTVAGHIARLREFYDAETLFQLGWQLRGASGRAPHRRGDPGVDGQEEWDL</sequence>
<dbReference type="InterPro" id="IPR051797">
    <property type="entry name" value="TrmB-like"/>
</dbReference>
<evidence type="ECO:0008006" key="4">
    <source>
        <dbReference type="Google" id="ProtNLM"/>
    </source>
</evidence>
<dbReference type="RefSeq" id="WP_344549721.1">
    <property type="nucleotide sequence ID" value="NZ_BAAANS010000001.1"/>
</dbReference>
<dbReference type="InterPro" id="IPR016032">
    <property type="entry name" value="Sig_transdc_resp-reg_C-effctor"/>
</dbReference>
<dbReference type="Gene3D" id="1.10.10.10">
    <property type="entry name" value="Winged helix-like DNA-binding domain superfamily/Winged helix DNA-binding domain"/>
    <property type="match status" value="1"/>
</dbReference>
<dbReference type="PANTHER" id="PTHR34293:SF1">
    <property type="entry name" value="HTH-TYPE TRANSCRIPTIONAL REGULATOR TRMBL2"/>
    <property type="match status" value="1"/>
</dbReference>
<reference evidence="2 3" key="1">
    <citation type="journal article" date="2019" name="Int. J. Syst. Evol. Microbiol.">
        <title>The Global Catalogue of Microorganisms (GCM) 10K type strain sequencing project: providing services to taxonomists for standard genome sequencing and annotation.</title>
        <authorList>
            <consortium name="The Broad Institute Genomics Platform"/>
            <consortium name="The Broad Institute Genome Sequencing Center for Infectious Disease"/>
            <person name="Wu L."/>
            <person name="Ma J."/>
        </authorList>
    </citation>
    <scope>NUCLEOTIDE SEQUENCE [LARGE SCALE GENOMIC DNA]</scope>
    <source>
        <strain evidence="2 3">JCM 14559</strain>
    </source>
</reference>
<name>A0ABN2W5D6_9ACTN</name>
<dbReference type="InterPro" id="IPR036388">
    <property type="entry name" value="WH-like_DNA-bd_sf"/>
</dbReference>
<feature type="region of interest" description="Disordered" evidence="1">
    <location>
        <begin position="315"/>
        <end position="335"/>
    </location>
</feature>
<protein>
    <recommendedName>
        <fullName evidence="4">Regulatory LuxR family protein</fullName>
    </recommendedName>
</protein>
<evidence type="ECO:0000256" key="1">
    <source>
        <dbReference type="SAM" id="MobiDB-lite"/>
    </source>
</evidence>
<organism evidence="2 3">
    <name type="scientific">Kitasatospora saccharophila</name>
    <dbReference type="NCBI Taxonomy" id="407973"/>
    <lineage>
        <taxon>Bacteria</taxon>
        <taxon>Bacillati</taxon>
        <taxon>Actinomycetota</taxon>
        <taxon>Actinomycetes</taxon>
        <taxon>Kitasatosporales</taxon>
        <taxon>Streptomycetaceae</taxon>
        <taxon>Kitasatospora</taxon>
    </lineage>
</organism>
<proteinExistence type="predicted"/>
<accession>A0ABN2W5D6</accession>
<dbReference type="PANTHER" id="PTHR34293">
    <property type="entry name" value="HTH-TYPE TRANSCRIPTIONAL REGULATOR TRMBL2"/>
    <property type="match status" value="1"/>
</dbReference>
<comment type="caution">
    <text evidence="2">The sequence shown here is derived from an EMBL/GenBank/DDBJ whole genome shotgun (WGS) entry which is preliminary data.</text>
</comment>